<dbReference type="NCBIfam" id="NF007297">
    <property type="entry name" value="PRK09775.1"/>
    <property type="match status" value="1"/>
</dbReference>
<feature type="domain" description="HipA-like C-terminal" evidence="4">
    <location>
        <begin position="211"/>
        <end position="401"/>
    </location>
</feature>
<dbReference type="Proteomes" id="UP000464787">
    <property type="component" value="Chromosome"/>
</dbReference>
<reference evidence="6 7" key="1">
    <citation type="submission" date="2020-01" db="EMBL/GenBank/DDBJ databases">
        <title>Genome sequencing of strain KACC 21265.</title>
        <authorList>
            <person name="Heo J."/>
            <person name="Kim S.-J."/>
            <person name="Kim J.-S."/>
            <person name="Hong S.-B."/>
            <person name="Kwon S.-W."/>
        </authorList>
    </citation>
    <scope>NUCLEOTIDE SEQUENCE [LARGE SCALE GENOMIC DNA]</scope>
    <source>
        <strain evidence="6 7">KACC 21265</strain>
    </source>
</reference>
<keyword evidence="7" id="KW-1185">Reference proteome</keyword>
<dbReference type="Pfam" id="PF09339">
    <property type="entry name" value="HTH_IclR"/>
    <property type="match status" value="1"/>
</dbReference>
<dbReference type="AlphaFoldDB" id="A0A857J7P2"/>
<dbReference type="InterPro" id="IPR011991">
    <property type="entry name" value="ArsR-like_HTH"/>
</dbReference>
<dbReference type="GO" id="GO:0006355">
    <property type="term" value="P:regulation of DNA-templated transcription"/>
    <property type="evidence" value="ECO:0007669"/>
    <property type="project" value="InterPro"/>
</dbReference>
<evidence type="ECO:0000313" key="6">
    <source>
        <dbReference type="EMBL" id="QHI98788.1"/>
    </source>
</evidence>
<protein>
    <submittedName>
        <fullName evidence="6">Type II toxin-antitoxin system HipA family toxin YjjJ</fullName>
    </submittedName>
</protein>
<dbReference type="InterPro" id="IPR012893">
    <property type="entry name" value="HipA-like_C"/>
</dbReference>
<dbReference type="InterPro" id="IPR036390">
    <property type="entry name" value="WH_DNA-bd_sf"/>
</dbReference>
<dbReference type="RefSeq" id="WP_160552305.1">
    <property type="nucleotide sequence ID" value="NZ_CP047650.1"/>
</dbReference>
<keyword evidence="2" id="KW-0808">Transferase</keyword>
<evidence type="ECO:0000259" key="4">
    <source>
        <dbReference type="Pfam" id="PF07804"/>
    </source>
</evidence>
<dbReference type="SUPFAM" id="SSF46785">
    <property type="entry name" value="Winged helix' DNA-binding domain"/>
    <property type="match status" value="1"/>
</dbReference>
<dbReference type="GO" id="GO:0005829">
    <property type="term" value="C:cytosol"/>
    <property type="evidence" value="ECO:0007669"/>
    <property type="project" value="TreeGrafter"/>
</dbReference>
<sequence length="438" mass="47033">MASKLAPRTANDILAALRRQGGVLSSAELQQQLGASQPTVSRALAPLLQAGTVRKVGAARSQRYVLPRRVPGVGDAVPVVRIDGQGAATPFASLVPLEGGATWVDEADGVSQRHDGLPWFLADMRPQGFMGRTFANAHPELALGNDPRHWSEDDVLRALVLFGDDLPGNLIVGEPAFQRFHTLAARAARADSPADYPALAERAMSGTLPGSSAGGEQPKFCVRSVDRHVLVKFSPAGATPVDQRVRDLLVCEHLALYTLASAGLPAARTQICMGGGRVFLESERFDRTRAGRIGMVSLLAYDAEYIGEMDNWAATAARMAARGLLRPGDAEHLRLLEAYGQLIANTDRHYGNISLLLDRDDWALSPTYDMLPMLYAPIGGELVAQDFAARQPRPTSATLDQWPAALALARSFWRAAATDERISADFRAIAAANLAFLG</sequence>
<dbReference type="KEGG" id="xyk:GT347_12785"/>
<keyword evidence="3" id="KW-0418">Kinase</keyword>
<organism evidence="6 7">
    <name type="scientific">Xylophilus rhododendri</name>
    <dbReference type="NCBI Taxonomy" id="2697032"/>
    <lineage>
        <taxon>Bacteria</taxon>
        <taxon>Pseudomonadati</taxon>
        <taxon>Pseudomonadota</taxon>
        <taxon>Betaproteobacteria</taxon>
        <taxon>Burkholderiales</taxon>
        <taxon>Xylophilus</taxon>
    </lineage>
</organism>
<dbReference type="GO" id="GO:0003677">
    <property type="term" value="F:DNA binding"/>
    <property type="evidence" value="ECO:0007669"/>
    <property type="project" value="InterPro"/>
</dbReference>
<comment type="similarity">
    <text evidence="1">Belongs to the HipA Ser/Thr kinase family.</text>
</comment>
<dbReference type="Gene3D" id="1.10.1070.20">
    <property type="match status" value="1"/>
</dbReference>
<evidence type="ECO:0000256" key="3">
    <source>
        <dbReference type="ARBA" id="ARBA00022777"/>
    </source>
</evidence>
<dbReference type="EMBL" id="CP047650">
    <property type="protein sequence ID" value="QHI98788.1"/>
    <property type="molecule type" value="Genomic_DNA"/>
</dbReference>
<feature type="domain" description="HTH iclR-type" evidence="5">
    <location>
        <begin position="12"/>
        <end position="56"/>
    </location>
</feature>
<accession>A0A857J7P2</accession>
<dbReference type="InterPro" id="IPR036388">
    <property type="entry name" value="WH-like_DNA-bd_sf"/>
</dbReference>
<evidence type="ECO:0000256" key="1">
    <source>
        <dbReference type="ARBA" id="ARBA00010164"/>
    </source>
</evidence>
<dbReference type="PANTHER" id="PTHR37419">
    <property type="entry name" value="SERINE/THREONINE-PROTEIN KINASE TOXIN HIPA"/>
    <property type="match status" value="1"/>
</dbReference>
<dbReference type="CDD" id="cd00090">
    <property type="entry name" value="HTH_ARSR"/>
    <property type="match status" value="1"/>
</dbReference>
<dbReference type="InterPro" id="IPR052028">
    <property type="entry name" value="HipA_Ser/Thr_kinase"/>
</dbReference>
<dbReference type="Pfam" id="PF07804">
    <property type="entry name" value="HipA_C"/>
    <property type="match status" value="1"/>
</dbReference>
<name>A0A857J7P2_9BURK</name>
<dbReference type="GO" id="GO:0004674">
    <property type="term" value="F:protein serine/threonine kinase activity"/>
    <property type="evidence" value="ECO:0007669"/>
    <property type="project" value="TreeGrafter"/>
</dbReference>
<evidence type="ECO:0000259" key="5">
    <source>
        <dbReference type="Pfam" id="PF09339"/>
    </source>
</evidence>
<gene>
    <name evidence="6" type="primary">yjjJ</name>
    <name evidence="6" type="ORF">GT347_12785</name>
</gene>
<dbReference type="PANTHER" id="PTHR37419:SF8">
    <property type="entry name" value="TOXIN YJJJ"/>
    <property type="match status" value="1"/>
</dbReference>
<dbReference type="InterPro" id="IPR005471">
    <property type="entry name" value="Tscrpt_reg_IclR_N"/>
</dbReference>
<evidence type="ECO:0000256" key="2">
    <source>
        <dbReference type="ARBA" id="ARBA00022679"/>
    </source>
</evidence>
<evidence type="ECO:0000313" key="7">
    <source>
        <dbReference type="Proteomes" id="UP000464787"/>
    </source>
</evidence>
<dbReference type="Gene3D" id="1.10.10.10">
    <property type="entry name" value="Winged helix-like DNA-binding domain superfamily/Winged helix DNA-binding domain"/>
    <property type="match status" value="1"/>
</dbReference>
<proteinExistence type="inferred from homology"/>